<dbReference type="Proteomes" id="UP001620645">
    <property type="component" value="Unassembled WGS sequence"/>
</dbReference>
<dbReference type="AlphaFoldDB" id="A0ABD2HW17"/>
<organism evidence="1 2">
    <name type="scientific">Heterodera schachtii</name>
    <name type="common">Sugarbeet cyst nematode worm</name>
    <name type="synonym">Tylenchus schachtii</name>
    <dbReference type="NCBI Taxonomy" id="97005"/>
    <lineage>
        <taxon>Eukaryota</taxon>
        <taxon>Metazoa</taxon>
        <taxon>Ecdysozoa</taxon>
        <taxon>Nematoda</taxon>
        <taxon>Chromadorea</taxon>
        <taxon>Rhabditida</taxon>
        <taxon>Tylenchina</taxon>
        <taxon>Tylenchomorpha</taxon>
        <taxon>Tylenchoidea</taxon>
        <taxon>Heteroderidae</taxon>
        <taxon>Heteroderinae</taxon>
        <taxon>Heterodera</taxon>
    </lineage>
</organism>
<evidence type="ECO:0000313" key="1">
    <source>
        <dbReference type="EMBL" id="KAL3071151.1"/>
    </source>
</evidence>
<protein>
    <submittedName>
        <fullName evidence="1">Uncharacterized protein</fullName>
    </submittedName>
</protein>
<evidence type="ECO:0000313" key="2">
    <source>
        <dbReference type="Proteomes" id="UP001620645"/>
    </source>
</evidence>
<sequence>MQKLLQRLTSSQERSVPSHLMPRVLPTVRPPHPKLGQNELVVSATLSRLVDVLENGYMSPNLCSYVIMDEADKNSEWPSELDKSSMTLQHVNHKYYFMAQSGQVIPQSAYCRTIQANVTGPRLTDNPIHHQSMVNPFLSTYNETSSYVPRLGCQFERPSLDLVTSHIGRNADHQQTIFRKLLNTIGYCCGTHLNIPPPPLAATGEKFLAVAKVSSNVTYDDITIVPVGRRYNANAWDEVLCAYIARNMARRSRRQRLFCPQQGHGPNRAVRPPPGQRTIRRSCHALRPDVAGDWTIVPCRHGRHCWAGWRHAPTGWGWRAAAENGSCARRTRGTARDGGGERQRVACVAGGCEGCGGADICGGHLGLRSLIRHCYIDATHGTVSSQRTSTRTCLRPSHEAGE</sequence>
<gene>
    <name evidence="1" type="ORF">niasHS_015391</name>
</gene>
<reference evidence="1 2" key="1">
    <citation type="submission" date="2024-10" db="EMBL/GenBank/DDBJ databases">
        <authorList>
            <person name="Kim D."/>
        </authorList>
    </citation>
    <scope>NUCLEOTIDE SEQUENCE [LARGE SCALE GENOMIC DNA]</scope>
    <source>
        <strain evidence="1">Taebaek</strain>
    </source>
</reference>
<dbReference type="EMBL" id="JBICCN010000399">
    <property type="protein sequence ID" value="KAL3071151.1"/>
    <property type="molecule type" value="Genomic_DNA"/>
</dbReference>
<keyword evidence="2" id="KW-1185">Reference proteome</keyword>
<proteinExistence type="predicted"/>
<accession>A0ABD2HW17</accession>
<name>A0ABD2HW17_HETSC</name>
<comment type="caution">
    <text evidence="1">The sequence shown here is derived from an EMBL/GenBank/DDBJ whole genome shotgun (WGS) entry which is preliminary data.</text>
</comment>